<dbReference type="SUPFAM" id="SSF51735">
    <property type="entry name" value="NAD(P)-binding Rossmann-fold domains"/>
    <property type="match status" value="1"/>
</dbReference>
<dbReference type="OrthoDB" id="6510671at2759"/>
<feature type="non-terminal residue" evidence="1">
    <location>
        <position position="543"/>
    </location>
</feature>
<dbReference type="EMBL" id="OC916716">
    <property type="protein sequence ID" value="CAD7645048.1"/>
    <property type="molecule type" value="Genomic_DNA"/>
</dbReference>
<keyword evidence="2" id="KW-1185">Reference proteome</keyword>
<organism evidence="1">
    <name type="scientific">Oppiella nova</name>
    <dbReference type="NCBI Taxonomy" id="334625"/>
    <lineage>
        <taxon>Eukaryota</taxon>
        <taxon>Metazoa</taxon>
        <taxon>Ecdysozoa</taxon>
        <taxon>Arthropoda</taxon>
        <taxon>Chelicerata</taxon>
        <taxon>Arachnida</taxon>
        <taxon>Acari</taxon>
        <taxon>Acariformes</taxon>
        <taxon>Sarcoptiformes</taxon>
        <taxon>Oribatida</taxon>
        <taxon>Brachypylina</taxon>
        <taxon>Oppioidea</taxon>
        <taxon>Oppiidae</taxon>
        <taxon>Oppiella</taxon>
    </lineage>
</organism>
<dbReference type="PANTHER" id="PTHR43975">
    <property type="entry name" value="ZGC:101858"/>
    <property type="match status" value="1"/>
</dbReference>
<dbReference type="Gene3D" id="3.40.50.720">
    <property type="entry name" value="NAD(P)-binding Rossmann-like Domain"/>
    <property type="match status" value="1"/>
</dbReference>
<dbReference type="PANTHER" id="PTHR43975:SF2">
    <property type="entry name" value="EG:BACR7A4.14 PROTEIN-RELATED"/>
    <property type="match status" value="1"/>
</dbReference>
<dbReference type="Pfam" id="PF13561">
    <property type="entry name" value="adh_short_C2"/>
    <property type="match status" value="1"/>
</dbReference>
<proteinExistence type="predicted"/>
<dbReference type="PRINTS" id="PR00080">
    <property type="entry name" value="SDRFAMILY"/>
</dbReference>
<dbReference type="AlphaFoldDB" id="A0A7R9QHG9"/>
<reference evidence="1" key="1">
    <citation type="submission" date="2020-11" db="EMBL/GenBank/DDBJ databases">
        <authorList>
            <person name="Tran Van P."/>
        </authorList>
    </citation>
    <scope>NUCLEOTIDE SEQUENCE</scope>
</reference>
<sequence length="543" mass="60712">FDEEIKMVTNIVRQLNLGRNAGSVTVLVNSQMQNNIDLVDDNSVQITTPMYAIAYNTTSSQCASCRTAWFDNSQTKISDRPLLMELINKTLMEFDAPSESLAGIPSKNFIWFDFGSLRPAPTDRKSKRRYEDFKWRLRYEHRDVNVFIATLNKEDFKDLLSRDENWIQMGMGSDSADMESVDLMNKITQTPQVFQYGDCRRQKSSNEIYEGYLTPGYKQYWVMYPRHFIKSYSIDLRFKAEKTRLRVCVDRFPIPENNEKHCNEAQEDGGEVKFTITDPCRGKSFESCPGIHVSIGLSPQAIKAVSAGSVCKGAAIATLFARSGARVVIADVNPNSMRDVAFECARVSPGALKPLQVVVDLRRDVDMERLIQTTITEFGKLDILVNNVGLCYSSHIDDDDYIEKQRATFELNVQPMIQLTQLSVDHLSRTKGSIINISSISGVKPAMVIMFTKCMAVELGGKGIRVNSVCPGYTRTEGANNATGLTGEALNGYYNEVAKRQYPIGRVGEPMDQANAVAYLASSNANFMTGTILNVDGGYLANK</sequence>
<dbReference type="Proteomes" id="UP000728032">
    <property type="component" value="Unassembled WGS sequence"/>
</dbReference>
<dbReference type="PRINTS" id="PR00081">
    <property type="entry name" value="GDHRDH"/>
</dbReference>
<dbReference type="EMBL" id="CAJPVJ010001891">
    <property type="protein sequence ID" value="CAG2165459.1"/>
    <property type="molecule type" value="Genomic_DNA"/>
</dbReference>
<gene>
    <name evidence="1" type="ORF">ONB1V03_LOCUS5001</name>
</gene>
<dbReference type="InterPro" id="IPR002347">
    <property type="entry name" value="SDR_fam"/>
</dbReference>
<protein>
    <submittedName>
        <fullName evidence="1">Uncharacterized protein</fullName>
    </submittedName>
</protein>
<dbReference type="InterPro" id="IPR036291">
    <property type="entry name" value="NAD(P)-bd_dom_sf"/>
</dbReference>
<name>A0A7R9QHG9_9ACAR</name>
<accession>A0A7R9QHG9</accession>
<evidence type="ECO:0000313" key="2">
    <source>
        <dbReference type="Proteomes" id="UP000728032"/>
    </source>
</evidence>
<evidence type="ECO:0000313" key="1">
    <source>
        <dbReference type="EMBL" id="CAD7645048.1"/>
    </source>
</evidence>